<proteinExistence type="predicted"/>
<evidence type="ECO:0000313" key="3">
    <source>
        <dbReference type="EMBL" id="VAX01991.1"/>
    </source>
</evidence>
<evidence type="ECO:0000259" key="2">
    <source>
        <dbReference type="Pfam" id="PF13511"/>
    </source>
</evidence>
<evidence type="ECO:0000256" key="1">
    <source>
        <dbReference type="SAM" id="MobiDB-lite"/>
    </source>
</evidence>
<name>A0A3B1AJU7_9ZZZZ</name>
<organism evidence="3">
    <name type="scientific">hydrothermal vent metagenome</name>
    <dbReference type="NCBI Taxonomy" id="652676"/>
    <lineage>
        <taxon>unclassified sequences</taxon>
        <taxon>metagenomes</taxon>
        <taxon>ecological metagenomes</taxon>
    </lineage>
</organism>
<dbReference type="Pfam" id="PF13511">
    <property type="entry name" value="DUF4124"/>
    <property type="match status" value="1"/>
</dbReference>
<feature type="domain" description="DUF4124" evidence="2">
    <location>
        <begin position="16"/>
        <end position="57"/>
    </location>
</feature>
<dbReference type="EMBL" id="UOFS01000051">
    <property type="protein sequence ID" value="VAX01991.1"/>
    <property type="molecule type" value="Genomic_DNA"/>
</dbReference>
<gene>
    <name evidence="3" type="ORF">MNBD_GAMMA22-2597</name>
</gene>
<dbReference type="AlphaFoldDB" id="A0A3B1AJU7"/>
<accession>A0A3B1AJU7</accession>
<reference evidence="3" key="1">
    <citation type="submission" date="2018-06" db="EMBL/GenBank/DDBJ databases">
        <authorList>
            <person name="Zhirakovskaya E."/>
        </authorList>
    </citation>
    <scope>NUCLEOTIDE SEQUENCE</scope>
</reference>
<dbReference type="InterPro" id="IPR025392">
    <property type="entry name" value="DUF4124"/>
</dbReference>
<protein>
    <recommendedName>
        <fullName evidence="2">DUF4124 domain-containing protein</fullName>
    </recommendedName>
</protein>
<sequence length="212" mass="23788">MNYFIKSVVFFGLNVFIVSVVMADIYQWRDSSGGLQFGNNPPKGNTTVTVISTQPTTLKQSSDTDDPQSEVTPATNKLDAKVSKSSMFKNSRRTKLLYLDKVINKKSRIISVRLLKENKSTLVFDVNYYLSEKIYGAANIGIIPNMDNYSSVFTKAHPGRHATTITIKLSNSSKSIVRSTELKLSMALAKEKGFVGSLFEHKLPFNKVWYKK</sequence>
<feature type="region of interest" description="Disordered" evidence="1">
    <location>
        <begin position="55"/>
        <end position="77"/>
    </location>
</feature>